<dbReference type="AlphaFoldDB" id="A0A1I0EJU0"/>
<dbReference type="OrthoDB" id="5678128at2"/>
<keyword evidence="2" id="KW-0378">Hydrolase</keyword>
<organism evidence="2 3">
    <name type="scientific">Natronincola peptidivorans</name>
    <dbReference type="NCBI Taxonomy" id="426128"/>
    <lineage>
        <taxon>Bacteria</taxon>
        <taxon>Bacillati</taxon>
        <taxon>Bacillota</taxon>
        <taxon>Clostridia</taxon>
        <taxon>Peptostreptococcales</taxon>
        <taxon>Natronincolaceae</taxon>
        <taxon>Natronincola</taxon>
    </lineage>
</organism>
<proteinExistence type="predicted"/>
<feature type="domain" description="HNH nuclease" evidence="1">
    <location>
        <begin position="205"/>
        <end position="257"/>
    </location>
</feature>
<keyword evidence="3" id="KW-1185">Reference proteome</keyword>
<dbReference type="EMBL" id="FOHU01000011">
    <property type="protein sequence ID" value="SET45542.1"/>
    <property type="molecule type" value="Genomic_DNA"/>
</dbReference>
<dbReference type="Pfam" id="PF13391">
    <property type="entry name" value="HNH_2"/>
    <property type="match status" value="1"/>
</dbReference>
<evidence type="ECO:0000259" key="1">
    <source>
        <dbReference type="Pfam" id="PF13391"/>
    </source>
</evidence>
<reference evidence="2 3" key="1">
    <citation type="submission" date="2016-10" db="EMBL/GenBank/DDBJ databases">
        <authorList>
            <person name="de Groot N.N."/>
        </authorList>
    </citation>
    <scope>NUCLEOTIDE SEQUENCE [LARGE SCALE GENOMIC DNA]</scope>
    <source>
        <strain evidence="2 3">DSM 18979</strain>
    </source>
</reference>
<sequence>MAYYIVFQNKTYHEERVGGYLWAPKRTKSGKAIYHWTNMTKVKEGDIIFSMYKRNLVSVNIAKSNCIDANRPAALDSVNLWEKEGWLVHAEYNVLDKPIDINLYIEEILPLCPGMYSPFTTGGRGNQGYLFEIENPLGEYLLGLAQAKNHIQLTADLSREEKDYIKEVDDLLNRFMDETEKAGIRKSRIGQGLFRNKLLANTRECAICGLAIKELLIASHCKPWKDCSDIERLDVHNGILLCPTHDALFDKGLITFQDDGRIIISNRIKEKEYRLLNISKEIRLPFKKEQLPYIKWHRENQAQ</sequence>
<evidence type="ECO:0000313" key="3">
    <source>
        <dbReference type="Proteomes" id="UP000199568"/>
    </source>
</evidence>
<protein>
    <submittedName>
        <fullName evidence="2">HNH endonuclease</fullName>
    </submittedName>
</protein>
<gene>
    <name evidence="2" type="ORF">SAMN05660297_02447</name>
</gene>
<dbReference type="RefSeq" id="WP_090444381.1">
    <property type="nucleotide sequence ID" value="NZ_FOHU01000011.1"/>
</dbReference>
<evidence type="ECO:0000313" key="2">
    <source>
        <dbReference type="EMBL" id="SET45542.1"/>
    </source>
</evidence>
<keyword evidence="2" id="KW-0255">Endonuclease</keyword>
<dbReference type="STRING" id="426128.SAMN05660297_02447"/>
<dbReference type="InterPro" id="IPR003615">
    <property type="entry name" value="HNH_nuc"/>
</dbReference>
<dbReference type="GO" id="GO:0004519">
    <property type="term" value="F:endonuclease activity"/>
    <property type="evidence" value="ECO:0007669"/>
    <property type="project" value="UniProtKB-KW"/>
</dbReference>
<accession>A0A1I0EJU0</accession>
<name>A0A1I0EJU0_9FIRM</name>
<dbReference type="Proteomes" id="UP000199568">
    <property type="component" value="Unassembled WGS sequence"/>
</dbReference>
<keyword evidence="2" id="KW-0540">Nuclease</keyword>